<dbReference type="PANTHER" id="PTHR23513:SF11">
    <property type="entry name" value="STAPHYLOFERRIN A TRANSPORTER"/>
    <property type="match status" value="1"/>
</dbReference>
<keyword evidence="2" id="KW-0813">Transport</keyword>
<keyword evidence="6 8" id="KW-0472">Membrane</keyword>
<feature type="transmembrane region" description="Helical" evidence="8">
    <location>
        <begin position="417"/>
        <end position="435"/>
    </location>
</feature>
<evidence type="ECO:0000256" key="6">
    <source>
        <dbReference type="ARBA" id="ARBA00023136"/>
    </source>
</evidence>
<evidence type="ECO:0000313" key="10">
    <source>
        <dbReference type="EMBL" id="GAA3985387.1"/>
    </source>
</evidence>
<dbReference type="Pfam" id="PF05977">
    <property type="entry name" value="MFS_3"/>
    <property type="match status" value="1"/>
</dbReference>
<keyword evidence="11" id="KW-1185">Reference proteome</keyword>
<evidence type="ECO:0000256" key="2">
    <source>
        <dbReference type="ARBA" id="ARBA00022448"/>
    </source>
</evidence>
<feature type="transmembrane region" description="Helical" evidence="8">
    <location>
        <begin position="268"/>
        <end position="289"/>
    </location>
</feature>
<feature type="transmembrane region" description="Helical" evidence="8">
    <location>
        <begin position="331"/>
        <end position="352"/>
    </location>
</feature>
<dbReference type="InterPro" id="IPR020846">
    <property type="entry name" value="MFS_dom"/>
</dbReference>
<feature type="compositionally biased region" description="Polar residues" evidence="7">
    <location>
        <begin position="1"/>
        <end position="16"/>
    </location>
</feature>
<dbReference type="RefSeq" id="WP_103044200.1">
    <property type="nucleotide sequence ID" value="NZ_BAABBP010000003.1"/>
</dbReference>
<feature type="domain" description="Major facilitator superfamily (MFS) profile" evidence="9">
    <location>
        <begin position="56"/>
        <end position="443"/>
    </location>
</feature>
<evidence type="ECO:0000313" key="11">
    <source>
        <dbReference type="Proteomes" id="UP001501627"/>
    </source>
</evidence>
<dbReference type="CDD" id="cd06173">
    <property type="entry name" value="MFS_MefA_like"/>
    <property type="match status" value="1"/>
</dbReference>
<feature type="transmembrane region" description="Helical" evidence="8">
    <location>
        <begin position="61"/>
        <end position="82"/>
    </location>
</feature>
<name>A0ABP7QN55_9BURK</name>
<protein>
    <submittedName>
        <fullName evidence="10">MFS transporter</fullName>
    </submittedName>
</protein>
<accession>A0ABP7QN55</accession>
<dbReference type="Proteomes" id="UP001501627">
    <property type="component" value="Unassembled WGS sequence"/>
</dbReference>
<evidence type="ECO:0000256" key="3">
    <source>
        <dbReference type="ARBA" id="ARBA00022475"/>
    </source>
</evidence>
<feature type="transmembrane region" description="Helical" evidence="8">
    <location>
        <begin position="88"/>
        <end position="110"/>
    </location>
</feature>
<reference evidence="11" key="1">
    <citation type="journal article" date="2019" name="Int. J. Syst. Evol. Microbiol.">
        <title>The Global Catalogue of Microorganisms (GCM) 10K type strain sequencing project: providing services to taxonomists for standard genome sequencing and annotation.</title>
        <authorList>
            <consortium name="The Broad Institute Genomics Platform"/>
            <consortium name="The Broad Institute Genome Sequencing Center for Infectious Disease"/>
            <person name="Wu L."/>
            <person name="Ma J."/>
        </authorList>
    </citation>
    <scope>NUCLEOTIDE SEQUENCE [LARGE SCALE GENOMIC DNA]</scope>
    <source>
        <strain evidence="11">JCM 17561</strain>
    </source>
</reference>
<sequence length="567" mass="60480">MPSPSTSDHDPQGQTPAQARASAAADAAQAAAEVRLEGSGAQGGDLSTLGPLSEPVFRMLWLAWLAANICMWMNDVAAAWVMTSLTTSPVLVALVQTASTLPVFLLGLPSGALADILDRRRYFMVTQFWVAAVAVVLCIAIALGGLSAWGLLLLIFANGIGLAMRWPVFSAIVPELVNRHQLPAALALNGVAMNVSRIVGPLAAGAIIASIGSAWVFVLNAVLSLVAGFIIMRWRRVPTLHPLGRERLGSAMRVGMQFVRESRAMHAVMARIAVFFLHCTAVTALLPLVARGLRGGDAATFTLLLACMGAGAIVSAMFLPRLRQRMSKDALVARGTLAQALATSVIAIAPSLALAVPAMLVAGGALLITANSLVISAQLALPNWVRARGMAITQMAIMGATAIGAALWGQVAGMTSVNLSLALAGLSAVVMMTLVQRVVPDPQGDEDLSPAQTAFKRPQTDTPPAKGLRLVTCIEYRIDPARTQAFRALMQESRSARMRQGALDWALQHDLADPSRYVERVVDESWTEYLRRFDRVTAFDVALRDRKFAFHTGDEPPVITRYAVEEE</sequence>
<dbReference type="PANTHER" id="PTHR23513">
    <property type="entry name" value="INTEGRAL MEMBRANE EFFLUX PROTEIN-RELATED"/>
    <property type="match status" value="1"/>
</dbReference>
<evidence type="ECO:0000256" key="4">
    <source>
        <dbReference type="ARBA" id="ARBA00022692"/>
    </source>
</evidence>
<evidence type="ECO:0000256" key="5">
    <source>
        <dbReference type="ARBA" id="ARBA00022989"/>
    </source>
</evidence>
<dbReference type="EMBL" id="BAABBP010000003">
    <property type="protein sequence ID" value="GAA3985387.1"/>
    <property type="molecule type" value="Genomic_DNA"/>
</dbReference>
<proteinExistence type="predicted"/>
<evidence type="ECO:0000256" key="7">
    <source>
        <dbReference type="SAM" id="MobiDB-lite"/>
    </source>
</evidence>
<dbReference type="SUPFAM" id="SSF103473">
    <property type="entry name" value="MFS general substrate transporter"/>
    <property type="match status" value="1"/>
</dbReference>
<keyword evidence="3" id="KW-1003">Cell membrane</keyword>
<comment type="caution">
    <text evidence="10">The sequence shown here is derived from an EMBL/GenBank/DDBJ whole genome shotgun (WGS) entry which is preliminary data.</text>
</comment>
<feature type="transmembrane region" description="Helical" evidence="8">
    <location>
        <begin position="301"/>
        <end position="319"/>
    </location>
</feature>
<dbReference type="InterPro" id="IPR010290">
    <property type="entry name" value="TM_effector"/>
</dbReference>
<organism evidence="10 11">
    <name type="scientific">Comamonas faecalis</name>
    <dbReference type="NCBI Taxonomy" id="1387849"/>
    <lineage>
        <taxon>Bacteria</taxon>
        <taxon>Pseudomonadati</taxon>
        <taxon>Pseudomonadota</taxon>
        <taxon>Betaproteobacteria</taxon>
        <taxon>Burkholderiales</taxon>
        <taxon>Comamonadaceae</taxon>
        <taxon>Comamonas</taxon>
    </lineage>
</organism>
<evidence type="ECO:0000256" key="8">
    <source>
        <dbReference type="SAM" id="Phobius"/>
    </source>
</evidence>
<keyword evidence="5 8" id="KW-1133">Transmembrane helix</keyword>
<dbReference type="PROSITE" id="PS50850">
    <property type="entry name" value="MFS"/>
    <property type="match status" value="1"/>
</dbReference>
<feature type="region of interest" description="Disordered" evidence="7">
    <location>
        <begin position="1"/>
        <end position="22"/>
    </location>
</feature>
<dbReference type="InterPro" id="IPR036259">
    <property type="entry name" value="MFS_trans_sf"/>
</dbReference>
<keyword evidence="4 8" id="KW-0812">Transmembrane</keyword>
<evidence type="ECO:0000256" key="1">
    <source>
        <dbReference type="ARBA" id="ARBA00004651"/>
    </source>
</evidence>
<feature type="region of interest" description="Disordered" evidence="7">
    <location>
        <begin position="443"/>
        <end position="463"/>
    </location>
</feature>
<gene>
    <name evidence="10" type="ORF">GCM10022279_05720</name>
</gene>
<feature type="transmembrane region" description="Helical" evidence="8">
    <location>
        <begin position="391"/>
        <end position="411"/>
    </location>
</feature>
<feature type="transmembrane region" description="Helical" evidence="8">
    <location>
        <begin position="214"/>
        <end position="232"/>
    </location>
</feature>
<dbReference type="Gene3D" id="1.20.1250.20">
    <property type="entry name" value="MFS general substrate transporter like domains"/>
    <property type="match status" value="1"/>
</dbReference>
<comment type="subcellular location">
    <subcellularLocation>
        <location evidence="1">Cell membrane</location>
        <topology evidence="1">Multi-pass membrane protein</topology>
    </subcellularLocation>
</comment>
<evidence type="ECO:0000259" key="9">
    <source>
        <dbReference type="PROSITE" id="PS50850"/>
    </source>
</evidence>